<sequence length="76" mass="8512">MDADTRSYVAAGLLHPLSVPNRPWSHSALDFVMGCHPHKLYRGPQFTSCVEGFLPSTRRQGICQQKNSLLTEKART</sequence>
<dbReference type="EMBL" id="CADEAL010004265">
    <property type="protein sequence ID" value="CAB1455644.1"/>
    <property type="molecule type" value="Genomic_DNA"/>
</dbReference>
<dbReference type="AlphaFoldDB" id="A0A9N7VRW8"/>
<name>A0A9N7VRW8_PLEPL</name>
<reference evidence="1" key="1">
    <citation type="submission" date="2020-03" db="EMBL/GenBank/DDBJ databases">
        <authorList>
            <person name="Weist P."/>
        </authorList>
    </citation>
    <scope>NUCLEOTIDE SEQUENCE</scope>
</reference>
<protein>
    <submittedName>
        <fullName evidence="1">Uncharacterized protein</fullName>
    </submittedName>
</protein>
<evidence type="ECO:0000313" key="1">
    <source>
        <dbReference type="EMBL" id="CAB1455644.1"/>
    </source>
</evidence>
<organism evidence="1 2">
    <name type="scientific">Pleuronectes platessa</name>
    <name type="common">European plaice</name>
    <dbReference type="NCBI Taxonomy" id="8262"/>
    <lineage>
        <taxon>Eukaryota</taxon>
        <taxon>Metazoa</taxon>
        <taxon>Chordata</taxon>
        <taxon>Craniata</taxon>
        <taxon>Vertebrata</taxon>
        <taxon>Euteleostomi</taxon>
        <taxon>Actinopterygii</taxon>
        <taxon>Neopterygii</taxon>
        <taxon>Teleostei</taxon>
        <taxon>Neoteleostei</taxon>
        <taxon>Acanthomorphata</taxon>
        <taxon>Carangaria</taxon>
        <taxon>Pleuronectiformes</taxon>
        <taxon>Pleuronectoidei</taxon>
        <taxon>Pleuronectidae</taxon>
        <taxon>Pleuronectes</taxon>
    </lineage>
</organism>
<evidence type="ECO:0000313" key="2">
    <source>
        <dbReference type="Proteomes" id="UP001153269"/>
    </source>
</evidence>
<dbReference type="Proteomes" id="UP001153269">
    <property type="component" value="Unassembled WGS sequence"/>
</dbReference>
<gene>
    <name evidence="1" type="ORF">PLEPLA_LOCUS43425</name>
</gene>
<keyword evidence="2" id="KW-1185">Reference proteome</keyword>
<comment type="caution">
    <text evidence="1">The sequence shown here is derived from an EMBL/GenBank/DDBJ whole genome shotgun (WGS) entry which is preliminary data.</text>
</comment>
<accession>A0A9N7VRW8</accession>
<proteinExistence type="predicted"/>